<dbReference type="GO" id="GO:0006364">
    <property type="term" value="P:rRNA processing"/>
    <property type="evidence" value="ECO:0007669"/>
    <property type="project" value="UniProtKB-UniRule"/>
</dbReference>
<protein>
    <recommendedName>
        <fullName evidence="4">Mini-ribonuclease 3</fullName>
        <shortName evidence="4">Mini-3</shortName>
        <shortName evidence="4">Mini-RNase 3</shortName>
        <ecNumber evidence="4">3.1.26.-</ecNumber>
    </recommendedName>
    <alternativeName>
        <fullName evidence="4">Mini-RNase III</fullName>
        <shortName evidence="4">Mini-III</shortName>
    </alternativeName>
</protein>
<sequence>MAEEVTETTEATGVQGLFNTAAKPVKKPHEMTGLALAYMGDAVWEIIIREHLLQKGEMKPDRLHKFATKFVKAKAQSDVLHMLLPGLSEEELSIVKRGRNAKSGSTPKNGSLIDYRHATGFESLMGYLYLRGEYARLHELAGAAIQWLLDETNQPT</sequence>
<keyword evidence="4" id="KW-0698">rRNA processing</keyword>
<keyword evidence="2 4" id="KW-0255">Endonuclease</keyword>
<dbReference type="EC" id="3.1.26.-" evidence="4"/>
<keyword evidence="4" id="KW-0963">Cytoplasm</keyword>
<dbReference type="InterPro" id="IPR000999">
    <property type="entry name" value="RNase_III_dom"/>
</dbReference>
<proteinExistence type="inferred from homology"/>
<evidence type="ECO:0000256" key="2">
    <source>
        <dbReference type="ARBA" id="ARBA00022759"/>
    </source>
</evidence>
<dbReference type="EMBL" id="CP021434">
    <property type="protein sequence ID" value="ARU61048.1"/>
    <property type="molecule type" value="Genomic_DNA"/>
</dbReference>
<dbReference type="PANTHER" id="PTHR34276:SF1">
    <property type="entry name" value="MINI-RIBONUCLEASE 3"/>
    <property type="match status" value="1"/>
</dbReference>
<evidence type="ECO:0000313" key="7">
    <source>
        <dbReference type="Proteomes" id="UP000195437"/>
    </source>
</evidence>
<comment type="similarity">
    <text evidence="4">Belongs to the MrnC RNase family.</text>
</comment>
<dbReference type="InterPro" id="IPR008226">
    <property type="entry name" value="Mini3_fam"/>
</dbReference>
<organism evidence="6 7">
    <name type="scientific">Tumebacillus avium</name>
    <dbReference type="NCBI Taxonomy" id="1903704"/>
    <lineage>
        <taxon>Bacteria</taxon>
        <taxon>Bacillati</taxon>
        <taxon>Bacillota</taxon>
        <taxon>Bacilli</taxon>
        <taxon>Bacillales</taxon>
        <taxon>Alicyclobacillaceae</taxon>
        <taxon>Tumebacillus</taxon>
    </lineage>
</organism>
<comment type="cofactor">
    <cofactor evidence="4">
        <name>Mg(2+)</name>
        <dbReference type="ChEBI" id="CHEBI:18420"/>
    </cofactor>
</comment>
<dbReference type="PANTHER" id="PTHR34276">
    <property type="entry name" value="MINI-RIBONUCLEASE 3"/>
    <property type="match status" value="1"/>
</dbReference>
<dbReference type="Proteomes" id="UP000195437">
    <property type="component" value="Chromosome"/>
</dbReference>
<feature type="active site" evidence="4">
    <location>
        <position position="41"/>
    </location>
</feature>
<dbReference type="HAMAP" id="MF_01468">
    <property type="entry name" value="RNase_Mini_III"/>
    <property type="match status" value="1"/>
</dbReference>
<dbReference type="RefSeq" id="WP_087456432.1">
    <property type="nucleotide sequence ID" value="NZ_CP021434.1"/>
</dbReference>
<keyword evidence="4" id="KW-0460">Magnesium</keyword>
<keyword evidence="1 4" id="KW-0540">Nuclease</keyword>
<evidence type="ECO:0000259" key="5">
    <source>
        <dbReference type="SMART" id="SM00535"/>
    </source>
</evidence>
<keyword evidence="7" id="KW-1185">Reference proteome</keyword>
<comment type="subcellular location">
    <subcellularLocation>
        <location evidence="4">Cytoplasm</location>
    </subcellularLocation>
</comment>
<evidence type="ECO:0000313" key="6">
    <source>
        <dbReference type="EMBL" id="ARU61048.1"/>
    </source>
</evidence>
<evidence type="ECO:0000256" key="4">
    <source>
        <dbReference type="HAMAP-Rule" id="MF_01468"/>
    </source>
</evidence>
<dbReference type="GO" id="GO:0004525">
    <property type="term" value="F:ribonuclease III activity"/>
    <property type="evidence" value="ECO:0007669"/>
    <property type="project" value="InterPro"/>
</dbReference>
<name>A0A1Y0IKL0_9BACL</name>
<keyword evidence="3 4" id="KW-0378">Hydrolase</keyword>
<evidence type="ECO:0000256" key="3">
    <source>
        <dbReference type="ARBA" id="ARBA00022801"/>
    </source>
</evidence>
<comment type="function">
    <text evidence="4">Involved in correct processing of both the 5' and 3' ends of 23S rRNA precursor. Processes 30S rRNA precursor transcript even in absence of ribonuclease 3 (Rnc); Rnc processes 30S rRNA into smaller rRNA precursors.</text>
</comment>
<gene>
    <name evidence="4" type="primary">mrnC</name>
    <name evidence="6" type="ORF">CBW65_08225</name>
</gene>
<evidence type="ECO:0000256" key="1">
    <source>
        <dbReference type="ARBA" id="ARBA00022722"/>
    </source>
</evidence>
<accession>A0A1Y0IKL0</accession>
<dbReference type="OrthoDB" id="46571at2"/>
<keyword evidence="4" id="KW-0699">rRNA-binding</keyword>
<dbReference type="SUPFAM" id="SSF69065">
    <property type="entry name" value="RNase III domain-like"/>
    <property type="match status" value="1"/>
</dbReference>
<dbReference type="InterPro" id="IPR036389">
    <property type="entry name" value="RNase_III_sf"/>
</dbReference>
<dbReference type="GO" id="GO:0019843">
    <property type="term" value="F:rRNA binding"/>
    <property type="evidence" value="ECO:0007669"/>
    <property type="project" value="UniProtKB-UniRule"/>
</dbReference>
<keyword evidence="4" id="KW-0690">Ribosome biogenesis</keyword>
<reference evidence="7" key="1">
    <citation type="submission" date="2017-05" db="EMBL/GenBank/DDBJ databases">
        <authorList>
            <person name="Sung H."/>
        </authorList>
    </citation>
    <scope>NUCLEOTIDE SEQUENCE [LARGE SCALE GENOMIC DNA]</scope>
    <source>
        <strain evidence="7">AR23208</strain>
    </source>
</reference>
<dbReference type="GO" id="GO:0005737">
    <property type="term" value="C:cytoplasm"/>
    <property type="evidence" value="ECO:0007669"/>
    <property type="project" value="UniProtKB-SubCell"/>
</dbReference>
<dbReference type="Gene3D" id="1.10.1520.10">
    <property type="entry name" value="Ribonuclease III domain"/>
    <property type="match status" value="1"/>
</dbReference>
<feature type="domain" description="RNase III" evidence="5">
    <location>
        <begin position="16"/>
        <end position="150"/>
    </location>
</feature>
<dbReference type="Pfam" id="PF00636">
    <property type="entry name" value="Ribonuclease_3"/>
    <property type="match status" value="1"/>
</dbReference>
<comment type="subunit">
    <text evidence="4">Homodimer.</text>
</comment>
<dbReference type="SMART" id="SM00535">
    <property type="entry name" value="RIBOc"/>
    <property type="match status" value="1"/>
</dbReference>
<dbReference type="KEGG" id="tum:CBW65_08225"/>
<dbReference type="AlphaFoldDB" id="A0A1Y0IKL0"/>
<keyword evidence="4" id="KW-0694">RNA-binding</keyword>